<dbReference type="InterPro" id="IPR001789">
    <property type="entry name" value="Sig_transdc_resp-reg_receiver"/>
</dbReference>
<evidence type="ECO:0000313" key="4">
    <source>
        <dbReference type="Proteomes" id="UP000187266"/>
    </source>
</evidence>
<feature type="modified residue" description="4-aspartylphosphate" evidence="1">
    <location>
        <position position="49"/>
    </location>
</feature>
<dbReference type="PROSITE" id="PS50110">
    <property type="entry name" value="RESPONSE_REGULATORY"/>
    <property type="match status" value="1"/>
</dbReference>
<evidence type="ECO:0000313" key="3">
    <source>
        <dbReference type="EMBL" id="APX91050.1"/>
    </source>
</evidence>
<dbReference type="SUPFAM" id="SSF52172">
    <property type="entry name" value="CheY-like"/>
    <property type="match status" value="1"/>
</dbReference>
<evidence type="ECO:0000256" key="1">
    <source>
        <dbReference type="PROSITE-ProRule" id="PRU00169"/>
    </source>
</evidence>
<name>A0A1U7DM44_9RHOB</name>
<protein>
    <recommendedName>
        <fullName evidence="2">Response regulatory domain-containing protein</fullName>
    </recommendedName>
</protein>
<keyword evidence="1" id="KW-0597">Phosphoprotein</keyword>
<dbReference type="EMBL" id="CP019124">
    <property type="protein sequence ID" value="APX91050.1"/>
    <property type="molecule type" value="Genomic_DNA"/>
</dbReference>
<sequence length="121" mass="12656">MVVEDDVVIALDTSDLLESMGAGKVHCASTVHQARQIMEKADIGYAVLDVNLRGETSAALAHSLRAARVPYVLASGEGDGSQIDGYPDSVIVAKPYDVSTLRRGLEAAVGKMRTSAATPAD</sequence>
<dbReference type="AlphaFoldDB" id="A0A1U7DM44"/>
<reference evidence="3 4" key="1">
    <citation type="submission" date="2017-01" db="EMBL/GenBank/DDBJ databases">
        <title>Genomic analysis of Xuhuaishuia manganoxidans DY6-4.</title>
        <authorList>
            <person name="Wang X."/>
        </authorList>
    </citation>
    <scope>NUCLEOTIDE SEQUENCE [LARGE SCALE GENOMIC DNA]</scope>
    <source>
        <strain evidence="3 4">DY6-4</strain>
    </source>
</reference>
<dbReference type="GO" id="GO:0000160">
    <property type="term" value="P:phosphorelay signal transduction system"/>
    <property type="evidence" value="ECO:0007669"/>
    <property type="project" value="InterPro"/>
</dbReference>
<evidence type="ECO:0000259" key="2">
    <source>
        <dbReference type="PROSITE" id="PS50110"/>
    </source>
</evidence>
<feature type="domain" description="Response regulatory" evidence="2">
    <location>
        <begin position="1"/>
        <end position="109"/>
    </location>
</feature>
<dbReference type="Proteomes" id="UP000187266">
    <property type="component" value="Chromosome"/>
</dbReference>
<organism evidence="3 4">
    <name type="scientific">Brevirhabdus pacifica</name>
    <dbReference type="NCBI Taxonomy" id="1267768"/>
    <lineage>
        <taxon>Bacteria</taxon>
        <taxon>Pseudomonadati</taxon>
        <taxon>Pseudomonadota</taxon>
        <taxon>Alphaproteobacteria</taxon>
        <taxon>Rhodobacterales</taxon>
        <taxon>Paracoccaceae</taxon>
        <taxon>Brevirhabdus</taxon>
    </lineage>
</organism>
<gene>
    <name evidence="3" type="ORF">BV394_08085</name>
</gene>
<dbReference type="STRING" id="1267768.BV394_08085"/>
<proteinExistence type="predicted"/>
<dbReference type="Gene3D" id="3.40.50.2300">
    <property type="match status" value="1"/>
</dbReference>
<accession>A0A1U7DM44</accession>
<keyword evidence="4" id="KW-1185">Reference proteome</keyword>
<dbReference type="InterPro" id="IPR011006">
    <property type="entry name" value="CheY-like_superfamily"/>
</dbReference>